<comment type="caution">
    <text evidence="1">The sequence shown here is derived from an EMBL/GenBank/DDBJ whole genome shotgun (WGS) entry which is preliminary data.</text>
</comment>
<sequence length="51" mass="5877">MEKYRLGALAGIEFRDIQLSYLDASDRRLKAIYQAKISEITLKLLSGELFK</sequence>
<dbReference type="EMBL" id="VSSQ01016663">
    <property type="protein sequence ID" value="MPM58239.1"/>
    <property type="molecule type" value="Genomic_DNA"/>
</dbReference>
<organism evidence="1">
    <name type="scientific">bioreactor metagenome</name>
    <dbReference type="NCBI Taxonomy" id="1076179"/>
    <lineage>
        <taxon>unclassified sequences</taxon>
        <taxon>metagenomes</taxon>
        <taxon>ecological metagenomes</taxon>
    </lineage>
</organism>
<evidence type="ECO:0000313" key="1">
    <source>
        <dbReference type="EMBL" id="MPM58239.1"/>
    </source>
</evidence>
<proteinExistence type="predicted"/>
<gene>
    <name evidence="1" type="ORF">SDC9_105070</name>
</gene>
<reference evidence="1" key="1">
    <citation type="submission" date="2019-08" db="EMBL/GenBank/DDBJ databases">
        <authorList>
            <person name="Kucharzyk K."/>
            <person name="Murdoch R.W."/>
            <person name="Higgins S."/>
            <person name="Loffler F."/>
        </authorList>
    </citation>
    <scope>NUCLEOTIDE SEQUENCE</scope>
</reference>
<protein>
    <submittedName>
        <fullName evidence="1">Uncharacterized protein</fullName>
    </submittedName>
</protein>
<dbReference type="AlphaFoldDB" id="A0A645AYN2"/>
<accession>A0A645AYN2</accession>
<dbReference type="SUPFAM" id="SSF56954">
    <property type="entry name" value="Outer membrane efflux proteins (OEP)"/>
    <property type="match status" value="1"/>
</dbReference>
<name>A0A645AYN2_9ZZZZ</name>